<organism evidence="6 7">
    <name type="scientific">Neurospora intermedia</name>
    <dbReference type="NCBI Taxonomy" id="5142"/>
    <lineage>
        <taxon>Eukaryota</taxon>
        <taxon>Fungi</taxon>
        <taxon>Dikarya</taxon>
        <taxon>Ascomycota</taxon>
        <taxon>Pezizomycotina</taxon>
        <taxon>Sordariomycetes</taxon>
        <taxon>Sordariomycetidae</taxon>
        <taxon>Sordariales</taxon>
        <taxon>Sordariaceae</taxon>
        <taxon>Neurospora</taxon>
    </lineage>
</organism>
<dbReference type="EMBL" id="JAVLET010000009">
    <property type="protein sequence ID" value="KAL0467621.1"/>
    <property type="molecule type" value="Genomic_DNA"/>
</dbReference>
<dbReference type="InterPro" id="IPR036188">
    <property type="entry name" value="FAD/NAD-bd_sf"/>
</dbReference>
<dbReference type="PANTHER" id="PTHR43563">
    <property type="entry name" value="AMINE OXIDASE"/>
    <property type="match status" value="1"/>
</dbReference>
<evidence type="ECO:0000259" key="5">
    <source>
        <dbReference type="Pfam" id="PF01593"/>
    </source>
</evidence>
<dbReference type="EC" id="1.4.3.4" evidence="2"/>
<feature type="region of interest" description="Disordered" evidence="4">
    <location>
        <begin position="619"/>
        <end position="651"/>
    </location>
</feature>
<evidence type="ECO:0000313" key="6">
    <source>
        <dbReference type="EMBL" id="KAL0467621.1"/>
    </source>
</evidence>
<gene>
    <name evidence="6" type="ORF">QR685DRAFT_574413</name>
</gene>
<sequence>MTLPSQPFTYLLGQVKSPRHGPSGSAPAELVTALFDNINTHLMMDSDSALDSEVEVDVVIVGAGLSGLRAAVELHKAGLTIAILEARKRVGGDCHVDSTPDTARITSIGDTHTEMLSLAKDFKIDLTKQHREGLSLQQRYDPFKDSPQVSETIPALEIAVWPPEEYQLSFRSLIEDPAIQKFYRRISDLSETWHGPDALFLDAVSFLELVEANFFHSKAVQQEAHFLTSYLLGVAPACVSALYVLDHIASGGGLANLYFHPDSPGGGAHHFCVPQGRQAFIANLLGLLPEGSIHLSTMVTKITQQITPISKIYYPPHPCKVETSPPSGTDSTASTTAKTFYAKKVLLATPPAFCSPLWTGVPKAITFHPPLPPHKTTAINRHSRHCGFFTAVTFYFTQPWWRDAGLSGSMDCRVTRDLDGPISWVRDTSEEVGGKMNTKKKVWSLTCWCTAENGYEVWSWTSNTYSPDDDEPEEMKGGWEANPVWMHLLRVFKERMDALEMKIPLPRKGSLSWKEDEEKGGETEEGAGPPMAYNVRWWMGMGVTSPRELPSDGEELEELLRTWKYDGPGKGDATMREPFRNVHFAGTETAEEWRGFMEGAARSGLRGAKEIIQALKKGNLKDGEGGKNKLTVANSGWKPPTPHHETTGSAG</sequence>
<dbReference type="Gene3D" id="3.50.50.60">
    <property type="entry name" value="FAD/NAD(P)-binding domain"/>
    <property type="match status" value="2"/>
</dbReference>
<dbReference type="Proteomes" id="UP001451303">
    <property type="component" value="Unassembled WGS sequence"/>
</dbReference>
<evidence type="ECO:0000256" key="2">
    <source>
        <dbReference type="ARBA" id="ARBA00012804"/>
    </source>
</evidence>
<dbReference type="PANTHER" id="PTHR43563:SF14">
    <property type="entry name" value="AMINE OXIDASE"/>
    <property type="match status" value="1"/>
</dbReference>
<protein>
    <recommendedName>
        <fullName evidence="2">monoamine oxidase</fullName>
        <ecNumber evidence="2">1.4.3.4</ecNumber>
    </recommendedName>
</protein>
<proteinExistence type="inferred from homology"/>
<dbReference type="InterPro" id="IPR002937">
    <property type="entry name" value="Amino_oxidase"/>
</dbReference>
<feature type="domain" description="Amine oxidase" evidence="5">
    <location>
        <begin position="573"/>
        <end position="612"/>
    </location>
</feature>
<reference evidence="6 7" key="1">
    <citation type="submission" date="2023-09" db="EMBL/GenBank/DDBJ databases">
        <title>Multi-omics analysis of a traditional fermented food reveals byproduct-associated fungal strains for waste-to-food upcycling.</title>
        <authorList>
            <consortium name="Lawrence Berkeley National Laboratory"/>
            <person name="Rekdal V.M."/>
            <person name="Villalobos-Escobedo J.M."/>
            <person name="Rodriguez-Valeron N."/>
            <person name="Garcia M.O."/>
            <person name="Vasquez D.P."/>
            <person name="Damayanti I."/>
            <person name="Sorensen P.M."/>
            <person name="Baidoo E.E."/>
            <person name="De Carvalho A.C."/>
            <person name="Riley R."/>
            <person name="Lipzen A."/>
            <person name="He G."/>
            <person name="Yan M."/>
            <person name="Haridas S."/>
            <person name="Daum C."/>
            <person name="Yoshinaga Y."/>
            <person name="Ng V."/>
            <person name="Grigoriev I.V."/>
            <person name="Munk R."/>
            <person name="Nuraida L."/>
            <person name="Wijaya C.H."/>
            <person name="Morales P.-C."/>
            <person name="Keasling J.D."/>
        </authorList>
    </citation>
    <scope>NUCLEOTIDE SEQUENCE [LARGE SCALE GENOMIC DNA]</scope>
    <source>
        <strain evidence="6 7">FGSC 2613</strain>
    </source>
</reference>
<keyword evidence="7" id="KW-1185">Reference proteome</keyword>
<evidence type="ECO:0000313" key="7">
    <source>
        <dbReference type="Proteomes" id="UP001451303"/>
    </source>
</evidence>
<feature type="compositionally biased region" description="Basic and acidic residues" evidence="4">
    <location>
        <begin position="642"/>
        <end position="651"/>
    </location>
</feature>
<dbReference type="SUPFAM" id="SSF51905">
    <property type="entry name" value="FAD/NAD(P)-binding domain"/>
    <property type="match status" value="1"/>
</dbReference>
<accession>A0ABR3D4I6</accession>
<comment type="catalytic activity">
    <reaction evidence="3">
        <text>a secondary aliphatic amine + O2 + H2O = a primary amine + an aldehyde + H2O2</text>
        <dbReference type="Rhea" id="RHEA:26414"/>
        <dbReference type="ChEBI" id="CHEBI:15377"/>
        <dbReference type="ChEBI" id="CHEBI:15379"/>
        <dbReference type="ChEBI" id="CHEBI:16240"/>
        <dbReference type="ChEBI" id="CHEBI:17478"/>
        <dbReference type="ChEBI" id="CHEBI:58855"/>
        <dbReference type="ChEBI" id="CHEBI:65296"/>
        <dbReference type="EC" id="1.4.3.4"/>
    </reaction>
</comment>
<evidence type="ECO:0000256" key="3">
    <source>
        <dbReference type="ARBA" id="ARBA00048448"/>
    </source>
</evidence>
<name>A0ABR3D4I6_NEUIN</name>
<feature type="domain" description="Amine oxidase" evidence="5">
    <location>
        <begin position="65"/>
        <end position="434"/>
    </location>
</feature>
<dbReference type="Pfam" id="PF01593">
    <property type="entry name" value="Amino_oxidase"/>
    <property type="match status" value="2"/>
</dbReference>
<comment type="caution">
    <text evidence="6">The sequence shown here is derived from an EMBL/GenBank/DDBJ whole genome shotgun (WGS) entry which is preliminary data.</text>
</comment>
<evidence type="ECO:0000256" key="4">
    <source>
        <dbReference type="SAM" id="MobiDB-lite"/>
    </source>
</evidence>
<evidence type="ECO:0000256" key="1">
    <source>
        <dbReference type="ARBA" id="ARBA00005995"/>
    </source>
</evidence>
<dbReference type="SUPFAM" id="SSF54373">
    <property type="entry name" value="FAD-linked reductases, C-terminal domain"/>
    <property type="match status" value="1"/>
</dbReference>
<dbReference type="InterPro" id="IPR050703">
    <property type="entry name" value="Flavin_MAO"/>
</dbReference>
<comment type="similarity">
    <text evidence="1">Belongs to the flavin monoamine oxidase family.</text>
</comment>